<evidence type="ECO:0000256" key="9">
    <source>
        <dbReference type="SAM" id="MobiDB-lite"/>
    </source>
</evidence>
<dbReference type="NCBIfam" id="TIGR01292">
    <property type="entry name" value="TRX_reduct"/>
    <property type="match status" value="1"/>
</dbReference>
<reference evidence="11 12" key="1">
    <citation type="submission" date="2017-11" db="EMBL/GenBank/DDBJ databases">
        <title>Genomic Encyclopedia of Archaeal and Bacterial Type Strains, Phase II (KMG-II): From Individual Species to Whole Genera.</title>
        <authorList>
            <person name="Goeker M."/>
        </authorList>
    </citation>
    <scope>NUCLEOTIDE SEQUENCE [LARGE SCALE GENOMIC DNA]</scope>
    <source>
        <strain evidence="11 12">DSM 27763</strain>
    </source>
</reference>
<keyword evidence="2 7" id="KW-0274">FAD</keyword>
<keyword evidence="1 7" id="KW-0285">Flavoprotein</keyword>
<dbReference type="Pfam" id="PF07992">
    <property type="entry name" value="Pyr_redox_2"/>
    <property type="match status" value="1"/>
</dbReference>
<dbReference type="PANTHER" id="PTHR48105">
    <property type="entry name" value="THIOREDOXIN REDUCTASE 1-RELATED-RELATED"/>
    <property type="match status" value="1"/>
</dbReference>
<dbReference type="GO" id="GO:0004791">
    <property type="term" value="F:thioredoxin-disulfide reductase (NADPH) activity"/>
    <property type="evidence" value="ECO:0007669"/>
    <property type="project" value="UniProtKB-UniRule"/>
</dbReference>
<protein>
    <recommendedName>
        <fullName evidence="7">Thioredoxin reductase</fullName>
        <ecNumber evidence="7">1.8.1.9</ecNumber>
    </recommendedName>
</protein>
<comment type="caution">
    <text evidence="11">The sequence shown here is derived from an EMBL/GenBank/DDBJ whole genome shotgun (WGS) entry which is preliminary data.</text>
</comment>
<evidence type="ECO:0000256" key="7">
    <source>
        <dbReference type="RuleBase" id="RU003880"/>
    </source>
</evidence>
<dbReference type="RefSeq" id="WP_100414738.1">
    <property type="nucleotide sequence ID" value="NZ_PGEZ01000001.1"/>
</dbReference>
<evidence type="ECO:0000256" key="5">
    <source>
        <dbReference type="ARBA" id="ARBA00023284"/>
    </source>
</evidence>
<dbReference type="Gene3D" id="3.50.50.60">
    <property type="entry name" value="FAD/NAD(P)-binding domain"/>
    <property type="match status" value="2"/>
</dbReference>
<evidence type="ECO:0000256" key="6">
    <source>
        <dbReference type="ARBA" id="ARBA00048132"/>
    </source>
</evidence>
<keyword evidence="5 7" id="KW-0676">Redox-active center</keyword>
<dbReference type="PRINTS" id="PR00469">
    <property type="entry name" value="PNDRDTASEII"/>
</dbReference>
<dbReference type="Proteomes" id="UP000230842">
    <property type="component" value="Unassembled WGS sequence"/>
</dbReference>
<dbReference type="GO" id="GO:0005737">
    <property type="term" value="C:cytoplasm"/>
    <property type="evidence" value="ECO:0007669"/>
    <property type="project" value="InterPro"/>
</dbReference>
<proteinExistence type="inferred from homology"/>
<dbReference type="SUPFAM" id="SSF51905">
    <property type="entry name" value="FAD/NAD(P)-binding domain"/>
    <property type="match status" value="1"/>
</dbReference>
<dbReference type="PRINTS" id="PR00368">
    <property type="entry name" value="FADPNR"/>
</dbReference>
<feature type="region of interest" description="Disordered" evidence="9">
    <location>
        <begin position="311"/>
        <end position="337"/>
    </location>
</feature>
<feature type="compositionally biased region" description="Low complexity" evidence="9">
    <location>
        <begin position="320"/>
        <end position="337"/>
    </location>
</feature>
<keyword evidence="4" id="KW-1015">Disulfide bond</keyword>
<evidence type="ECO:0000256" key="2">
    <source>
        <dbReference type="ARBA" id="ARBA00022827"/>
    </source>
</evidence>
<evidence type="ECO:0000313" key="12">
    <source>
        <dbReference type="Proteomes" id="UP000230842"/>
    </source>
</evidence>
<dbReference type="InterPro" id="IPR005982">
    <property type="entry name" value="Thioredox_Rdtase"/>
</dbReference>
<keyword evidence="12" id="KW-1185">Reference proteome</keyword>
<keyword evidence="8" id="KW-0521">NADP</keyword>
<keyword evidence="3 7" id="KW-0560">Oxidoreductase</keyword>
<dbReference type="EMBL" id="PGEZ01000001">
    <property type="protein sequence ID" value="PJJ57659.1"/>
    <property type="molecule type" value="Genomic_DNA"/>
</dbReference>
<dbReference type="InterPro" id="IPR023753">
    <property type="entry name" value="FAD/NAD-binding_dom"/>
</dbReference>
<organism evidence="11 12">
    <name type="scientific">Mumia flava</name>
    <dbReference type="NCBI Taxonomy" id="1348852"/>
    <lineage>
        <taxon>Bacteria</taxon>
        <taxon>Bacillati</taxon>
        <taxon>Actinomycetota</taxon>
        <taxon>Actinomycetes</taxon>
        <taxon>Propionibacteriales</taxon>
        <taxon>Nocardioidaceae</taxon>
        <taxon>Mumia</taxon>
    </lineage>
</organism>
<dbReference type="OrthoDB" id="9806179at2"/>
<dbReference type="InterPro" id="IPR008255">
    <property type="entry name" value="Pyr_nucl-diS_OxRdtase_2_AS"/>
</dbReference>
<comment type="subunit">
    <text evidence="7">Homodimer.</text>
</comment>
<dbReference type="InterPro" id="IPR036188">
    <property type="entry name" value="FAD/NAD-bd_sf"/>
</dbReference>
<comment type="cofactor">
    <cofactor evidence="8">
        <name>FAD</name>
        <dbReference type="ChEBI" id="CHEBI:57692"/>
    </cofactor>
    <text evidence="8">Binds 1 FAD per subunit.</text>
</comment>
<evidence type="ECO:0000259" key="10">
    <source>
        <dbReference type="Pfam" id="PF07992"/>
    </source>
</evidence>
<evidence type="ECO:0000313" key="11">
    <source>
        <dbReference type="EMBL" id="PJJ57659.1"/>
    </source>
</evidence>
<feature type="domain" description="FAD/NAD(P)-binding" evidence="10">
    <location>
        <begin position="7"/>
        <end position="295"/>
    </location>
</feature>
<accession>A0A2M9BIA2</accession>
<sequence length="337" mass="35680">MSTDVRNVIIIGSGPAGYTAAVYTARANLSPLVFEGSVTAGGALMNTTDVENFPGFPEGIVGPALMDNMRQQAERFGAELVADDVVSVDLGDDVKVVRTATGEFRAHAVILAMGSGYRKLGLPDEDRLSGRGVSWCATCDGFFFRNQNIVVVGGGDSAVEEATFLTRFAEKVTLVHRRDELRASKIMQDRAFKNDKIEFAWNSEVAGLRGQDTLEGVVLRDTVTGGERDLDATGLFIAIGHDPRSELVKGQVDLDAEGYVLVESGSTRTNLPGVFASGDLVDHTYRQAVTAAGTGCSAALDAERFLADLEDRAPAAPAIEPSTQQTTTPESSASVAG</sequence>
<dbReference type="InterPro" id="IPR050097">
    <property type="entry name" value="Ferredoxin-NADP_redctase_2"/>
</dbReference>
<evidence type="ECO:0000256" key="1">
    <source>
        <dbReference type="ARBA" id="ARBA00022630"/>
    </source>
</evidence>
<comment type="similarity">
    <text evidence="7">Belongs to the class-II pyridine nucleotide-disulfide oxidoreductase family.</text>
</comment>
<comment type="catalytic activity">
    <reaction evidence="6 7">
        <text>[thioredoxin]-dithiol + NADP(+) = [thioredoxin]-disulfide + NADPH + H(+)</text>
        <dbReference type="Rhea" id="RHEA:20345"/>
        <dbReference type="Rhea" id="RHEA-COMP:10698"/>
        <dbReference type="Rhea" id="RHEA-COMP:10700"/>
        <dbReference type="ChEBI" id="CHEBI:15378"/>
        <dbReference type="ChEBI" id="CHEBI:29950"/>
        <dbReference type="ChEBI" id="CHEBI:50058"/>
        <dbReference type="ChEBI" id="CHEBI:57783"/>
        <dbReference type="ChEBI" id="CHEBI:58349"/>
        <dbReference type="EC" id="1.8.1.9"/>
    </reaction>
</comment>
<dbReference type="AlphaFoldDB" id="A0A2M9BIA2"/>
<evidence type="ECO:0000256" key="3">
    <source>
        <dbReference type="ARBA" id="ARBA00023002"/>
    </source>
</evidence>
<name>A0A2M9BIA2_9ACTN</name>
<dbReference type="GO" id="GO:0019430">
    <property type="term" value="P:removal of superoxide radicals"/>
    <property type="evidence" value="ECO:0007669"/>
    <property type="project" value="UniProtKB-UniRule"/>
</dbReference>
<dbReference type="PROSITE" id="PS00573">
    <property type="entry name" value="PYRIDINE_REDOX_2"/>
    <property type="match status" value="1"/>
</dbReference>
<evidence type="ECO:0000256" key="8">
    <source>
        <dbReference type="RuleBase" id="RU003881"/>
    </source>
</evidence>
<gene>
    <name evidence="11" type="ORF">CLV56_1897</name>
</gene>
<dbReference type="EC" id="1.8.1.9" evidence="7"/>
<evidence type="ECO:0000256" key="4">
    <source>
        <dbReference type="ARBA" id="ARBA00023157"/>
    </source>
</evidence>